<reference evidence="2 3" key="1">
    <citation type="journal article" date="2024" name="J Genomics">
        <title>Draft genome sequencing and assembly of Favolaschia claudopus CIRM-BRFM 2984 isolated from oak limbs.</title>
        <authorList>
            <person name="Navarro D."/>
            <person name="Drula E."/>
            <person name="Chaduli D."/>
            <person name="Cazenave R."/>
            <person name="Ahrendt S."/>
            <person name="Wang J."/>
            <person name="Lipzen A."/>
            <person name="Daum C."/>
            <person name="Barry K."/>
            <person name="Grigoriev I.V."/>
            <person name="Favel A."/>
            <person name="Rosso M.N."/>
            <person name="Martin F."/>
        </authorList>
    </citation>
    <scope>NUCLEOTIDE SEQUENCE [LARGE SCALE GENOMIC DNA]</scope>
    <source>
        <strain evidence="2 3">CIRM-BRFM 2984</strain>
    </source>
</reference>
<feature type="compositionally biased region" description="Low complexity" evidence="1">
    <location>
        <begin position="134"/>
        <end position="150"/>
    </location>
</feature>
<feature type="compositionally biased region" description="Low complexity" evidence="1">
    <location>
        <begin position="58"/>
        <end position="74"/>
    </location>
</feature>
<organism evidence="2 3">
    <name type="scientific">Favolaschia claudopus</name>
    <dbReference type="NCBI Taxonomy" id="2862362"/>
    <lineage>
        <taxon>Eukaryota</taxon>
        <taxon>Fungi</taxon>
        <taxon>Dikarya</taxon>
        <taxon>Basidiomycota</taxon>
        <taxon>Agaricomycotina</taxon>
        <taxon>Agaricomycetes</taxon>
        <taxon>Agaricomycetidae</taxon>
        <taxon>Agaricales</taxon>
        <taxon>Marasmiineae</taxon>
        <taxon>Mycenaceae</taxon>
        <taxon>Favolaschia</taxon>
    </lineage>
</organism>
<feature type="region of interest" description="Disordered" evidence="1">
    <location>
        <begin position="57"/>
        <end position="77"/>
    </location>
</feature>
<accession>A0AAV9ZSV3</accession>
<dbReference type="AlphaFoldDB" id="A0AAV9ZSV3"/>
<feature type="region of interest" description="Disordered" evidence="1">
    <location>
        <begin position="129"/>
        <end position="166"/>
    </location>
</feature>
<gene>
    <name evidence="2" type="ORF">R3P38DRAFT_3227253</name>
</gene>
<evidence type="ECO:0000313" key="2">
    <source>
        <dbReference type="EMBL" id="KAK6991841.1"/>
    </source>
</evidence>
<keyword evidence="3" id="KW-1185">Reference proteome</keyword>
<name>A0AAV9ZSV3_9AGAR</name>
<sequence length="392" mass="42437">MRERGFTPLFTLETIATQDWRMLSAAVRRHHPVHIFPHSSHIRLTNTRGRKYSRVPFSSLSSAAAHSRSSPTASPYRMCSSPLFSPPTARPHISRYAAKSMCTVAAPCPPSSAPAPSSSFLGQQGTQRCISGISNTDSPTSPSSTRSRTAVPPPPPLHPGLSRHQHQPRLCGAVPITTVTCAQPTQERLEEGVNRWQGAVCPTPRPSTRPPRARVCLTDGTPHPSTKAFPPPRPSSSYGAAGTALVVIILKSTGHLARWEAGARPPDMQSPPHQFHGAGRDDEQRTPAAVSADHSPSLANRVQRVPSHSSAPSSAPSASSVIPPSPLTPHPPREPHSTTNAYSPAAPSTAYVRQARMYFIRLRRRKEHQNERQISGIGMREQIEEELAVVAM</sequence>
<evidence type="ECO:0000313" key="3">
    <source>
        <dbReference type="Proteomes" id="UP001362999"/>
    </source>
</evidence>
<dbReference type="Proteomes" id="UP001362999">
    <property type="component" value="Unassembled WGS sequence"/>
</dbReference>
<dbReference type="EMBL" id="JAWWNJ010000115">
    <property type="protein sequence ID" value="KAK6991841.1"/>
    <property type="molecule type" value="Genomic_DNA"/>
</dbReference>
<feature type="compositionally biased region" description="Low complexity" evidence="1">
    <location>
        <begin position="306"/>
        <end position="322"/>
    </location>
</feature>
<evidence type="ECO:0000256" key="1">
    <source>
        <dbReference type="SAM" id="MobiDB-lite"/>
    </source>
</evidence>
<protein>
    <submittedName>
        <fullName evidence="2">Uncharacterized protein</fullName>
    </submittedName>
</protein>
<comment type="caution">
    <text evidence="2">The sequence shown here is derived from an EMBL/GenBank/DDBJ whole genome shotgun (WGS) entry which is preliminary data.</text>
</comment>
<proteinExistence type="predicted"/>
<feature type="region of interest" description="Disordered" evidence="1">
    <location>
        <begin position="262"/>
        <end position="348"/>
    </location>
</feature>